<dbReference type="InterPro" id="IPR050523">
    <property type="entry name" value="AKR_Detox_Biosynth"/>
</dbReference>
<reference evidence="3 4" key="1">
    <citation type="submission" date="2020-04" db="EMBL/GenBank/DDBJ databases">
        <title>Novel Paenibacillus strain UniB2 isolated from commercial digestive syrup.</title>
        <authorList>
            <person name="Thorat V."/>
            <person name="Kirdat K."/>
            <person name="Tiwarekar B."/>
            <person name="Yadav A."/>
        </authorList>
    </citation>
    <scope>NUCLEOTIDE SEQUENCE [LARGE SCALE GENOMIC DNA]</scope>
    <source>
        <strain evidence="3 4">UniB2</strain>
    </source>
</reference>
<dbReference type="Pfam" id="PF00248">
    <property type="entry name" value="Aldo_ket_red"/>
    <property type="match status" value="1"/>
</dbReference>
<dbReference type="EMBL" id="CP051428">
    <property type="protein sequence ID" value="QJC52015.1"/>
    <property type="molecule type" value="Genomic_DNA"/>
</dbReference>
<dbReference type="SUPFAM" id="SSF51430">
    <property type="entry name" value="NAD(P)-linked oxidoreductase"/>
    <property type="match status" value="1"/>
</dbReference>
<dbReference type="RefSeq" id="WP_168907592.1">
    <property type="nucleotide sequence ID" value="NZ_CP051428.1"/>
</dbReference>
<keyword evidence="1" id="KW-0560">Oxidoreductase</keyword>
<dbReference type="Gene3D" id="3.20.20.100">
    <property type="entry name" value="NADP-dependent oxidoreductase domain"/>
    <property type="match status" value="1"/>
</dbReference>
<accession>A0A6H2GX88</accession>
<proteinExistence type="predicted"/>
<dbReference type="PANTHER" id="PTHR43364:SF4">
    <property type="entry name" value="NAD(P)-LINKED OXIDOREDUCTASE SUPERFAMILY PROTEIN"/>
    <property type="match status" value="1"/>
</dbReference>
<organism evidence="3 4">
    <name type="scientific">Paenibacillus albicereus</name>
    <dbReference type="NCBI Taxonomy" id="2726185"/>
    <lineage>
        <taxon>Bacteria</taxon>
        <taxon>Bacillati</taxon>
        <taxon>Bacillota</taxon>
        <taxon>Bacilli</taxon>
        <taxon>Bacillales</taxon>
        <taxon>Paenibacillaceae</taxon>
        <taxon>Paenibacillus</taxon>
    </lineage>
</organism>
<dbReference type="AlphaFoldDB" id="A0A6H2GX88"/>
<evidence type="ECO:0000313" key="4">
    <source>
        <dbReference type="Proteomes" id="UP000502136"/>
    </source>
</evidence>
<name>A0A6H2GX88_9BACL</name>
<feature type="domain" description="NADP-dependent oxidoreductase" evidence="2">
    <location>
        <begin position="15"/>
        <end position="310"/>
    </location>
</feature>
<dbReference type="InterPro" id="IPR036812">
    <property type="entry name" value="NAD(P)_OxRdtase_dom_sf"/>
</dbReference>
<dbReference type="GO" id="GO:0005829">
    <property type="term" value="C:cytosol"/>
    <property type="evidence" value="ECO:0007669"/>
    <property type="project" value="UniProtKB-ARBA"/>
</dbReference>
<dbReference type="InterPro" id="IPR020471">
    <property type="entry name" value="AKR"/>
</dbReference>
<protein>
    <submittedName>
        <fullName evidence="3">Aldo/keto reductase</fullName>
    </submittedName>
</protein>
<dbReference type="InterPro" id="IPR023210">
    <property type="entry name" value="NADP_OxRdtase_dom"/>
</dbReference>
<dbReference type="Proteomes" id="UP000502136">
    <property type="component" value="Chromosome"/>
</dbReference>
<evidence type="ECO:0000259" key="2">
    <source>
        <dbReference type="Pfam" id="PF00248"/>
    </source>
</evidence>
<dbReference type="PRINTS" id="PR00069">
    <property type="entry name" value="ALDKETRDTASE"/>
</dbReference>
<dbReference type="FunFam" id="3.20.20.100:FF:000004">
    <property type="entry name" value="Oxidoreductase, aldo/keto reductase"/>
    <property type="match status" value="1"/>
</dbReference>
<evidence type="ECO:0000256" key="1">
    <source>
        <dbReference type="ARBA" id="ARBA00023002"/>
    </source>
</evidence>
<gene>
    <name evidence="3" type="ORF">HGI30_10940</name>
</gene>
<keyword evidence="4" id="KW-1185">Reference proteome</keyword>
<dbReference type="PANTHER" id="PTHR43364">
    <property type="entry name" value="NADH-SPECIFIC METHYLGLYOXAL REDUCTASE-RELATED"/>
    <property type="match status" value="1"/>
</dbReference>
<dbReference type="GO" id="GO:0016491">
    <property type="term" value="F:oxidoreductase activity"/>
    <property type="evidence" value="ECO:0007669"/>
    <property type="project" value="UniProtKB-KW"/>
</dbReference>
<evidence type="ECO:0000313" key="3">
    <source>
        <dbReference type="EMBL" id="QJC52015.1"/>
    </source>
</evidence>
<dbReference type="KEGG" id="palr:HGI30_10940"/>
<sequence>MEYRLLGRSGLAVSELCLGTMTFGHTATDADSERMIEEFRERGGNFIDTANVYVQGRSEEIVGRTIKPYRDEIVLATKVRMRTETHVNGVGLSRKHIVQNVEASLKRLGTDYIDLYQVHVWDRLTPLEETLRALDDLVASGKVRYIGCSNYLAWQMMKALSISDARGWSRFVSVQPQYSLACRDIERELLSLCLEENVGIIPWAPLGGGFLTGRYGQDKPSEGRLSRPSGESAWELRATERNFAILDKLRHIAEAAGRTPAQTALRWLAQAPGVVSPIFGASTLEQFRDNMGAAGWSLPADAWAELDEASRLPDDYPTRFIRKFDRDLAAAE</sequence>
<dbReference type="CDD" id="cd19091">
    <property type="entry name" value="AKR_PsAKR"/>
    <property type="match status" value="1"/>
</dbReference>